<keyword evidence="1" id="KW-0547">Nucleotide-binding</keyword>
<evidence type="ECO:0000259" key="7">
    <source>
        <dbReference type="PROSITE" id="PS50045"/>
    </source>
</evidence>
<comment type="caution">
    <text evidence="9">The sequence shown here is derived from an EMBL/GenBank/DDBJ whole genome shotgun (WGS) entry which is preliminary data.</text>
</comment>
<evidence type="ECO:0000313" key="9">
    <source>
        <dbReference type="EMBL" id="MBO9153835.1"/>
    </source>
</evidence>
<dbReference type="InterPro" id="IPR058031">
    <property type="entry name" value="AAA_lid_NorR"/>
</dbReference>
<dbReference type="InterPro" id="IPR002078">
    <property type="entry name" value="Sigma_54_int"/>
</dbReference>
<dbReference type="Gene3D" id="1.10.10.60">
    <property type="entry name" value="Homeodomain-like"/>
    <property type="match status" value="1"/>
</dbReference>
<dbReference type="InterPro" id="IPR025662">
    <property type="entry name" value="Sigma_54_int_dom_ATP-bd_1"/>
</dbReference>
<dbReference type="InterPro" id="IPR009057">
    <property type="entry name" value="Homeodomain-like_sf"/>
</dbReference>
<dbReference type="PROSITE" id="PS50045">
    <property type="entry name" value="SIGMA54_INTERACT_4"/>
    <property type="match status" value="1"/>
</dbReference>
<gene>
    <name evidence="9" type="ORF">J7I43_16525</name>
</gene>
<dbReference type="PROSITE" id="PS50110">
    <property type="entry name" value="RESPONSE_REGULATORY"/>
    <property type="match status" value="1"/>
</dbReference>
<evidence type="ECO:0000256" key="4">
    <source>
        <dbReference type="ARBA" id="ARBA00023125"/>
    </source>
</evidence>
<dbReference type="SUPFAM" id="SSF52540">
    <property type="entry name" value="P-loop containing nucleoside triphosphate hydrolases"/>
    <property type="match status" value="1"/>
</dbReference>
<keyword evidence="6" id="KW-0597">Phosphoprotein</keyword>
<dbReference type="SMART" id="SM00382">
    <property type="entry name" value="AAA"/>
    <property type="match status" value="1"/>
</dbReference>
<proteinExistence type="predicted"/>
<dbReference type="SUPFAM" id="SSF46689">
    <property type="entry name" value="Homeodomain-like"/>
    <property type="match status" value="1"/>
</dbReference>
<feature type="domain" description="Response regulatory" evidence="8">
    <location>
        <begin position="4"/>
        <end position="118"/>
    </location>
</feature>
<keyword evidence="3" id="KW-0805">Transcription regulation</keyword>
<dbReference type="SMART" id="SM00448">
    <property type="entry name" value="REC"/>
    <property type="match status" value="1"/>
</dbReference>
<dbReference type="InterPro" id="IPR003593">
    <property type="entry name" value="AAA+_ATPase"/>
</dbReference>
<accession>A0ABS3YHB6</accession>
<keyword evidence="4" id="KW-0238">DNA-binding</keyword>
<dbReference type="InterPro" id="IPR001789">
    <property type="entry name" value="Sig_transdc_resp-reg_receiver"/>
</dbReference>
<evidence type="ECO:0000259" key="8">
    <source>
        <dbReference type="PROSITE" id="PS50110"/>
    </source>
</evidence>
<dbReference type="InterPro" id="IPR027417">
    <property type="entry name" value="P-loop_NTPase"/>
</dbReference>
<feature type="modified residue" description="4-aspartylphosphate" evidence="6">
    <location>
        <position position="54"/>
    </location>
</feature>
<dbReference type="Pfam" id="PF00158">
    <property type="entry name" value="Sigma54_activat"/>
    <property type="match status" value="1"/>
</dbReference>
<dbReference type="Pfam" id="PF00072">
    <property type="entry name" value="Response_reg"/>
    <property type="match status" value="1"/>
</dbReference>
<dbReference type="Gene3D" id="3.40.50.2300">
    <property type="match status" value="1"/>
</dbReference>
<feature type="domain" description="Sigma-54 factor interaction" evidence="7">
    <location>
        <begin position="153"/>
        <end position="382"/>
    </location>
</feature>
<dbReference type="InterPro" id="IPR025944">
    <property type="entry name" value="Sigma_54_int_dom_CS"/>
</dbReference>
<dbReference type="InterPro" id="IPR025943">
    <property type="entry name" value="Sigma_54_int_dom_ATP-bd_2"/>
</dbReference>
<dbReference type="Pfam" id="PF25601">
    <property type="entry name" value="AAA_lid_14"/>
    <property type="match status" value="1"/>
</dbReference>
<reference evidence="10" key="1">
    <citation type="submission" date="2021-03" db="EMBL/GenBank/DDBJ databases">
        <title>Assistant Professor.</title>
        <authorList>
            <person name="Huq M.A."/>
        </authorList>
    </citation>
    <scope>NUCLEOTIDE SEQUENCE [LARGE SCALE GENOMIC DNA]</scope>
    <source>
        <strain evidence="10">MAH-28</strain>
    </source>
</reference>
<evidence type="ECO:0000256" key="2">
    <source>
        <dbReference type="ARBA" id="ARBA00022840"/>
    </source>
</evidence>
<dbReference type="EMBL" id="JAGHKP010000003">
    <property type="protein sequence ID" value="MBO9153835.1"/>
    <property type="molecule type" value="Genomic_DNA"/>
</dbReference>
<protein>
    <submittedName>
        <fullName evidence="9">Sigma-54-dependent Fis family transcriptional regulator</fullName>
    </submittedName>
</protein>
<dbReference type="CDD" id="cd00009">
    <property type="entry name" value="AAA"/>
    <property type="match status" value="1"/>
</dbReference>
<dbReference type="PANTHER" id="PTHR32071:SF57">
    <property type="entry name" value="C4-DICARBOXYLATE TRANSPORT TRANSCRIPTIONAL REGULATORY PROTEIN DCTD"/>
    <property type="match status" value="1"/>
</dbReference>
<sequence length="474" mass="52540">MKKKLLIVEDEFIEAKNLERILLKAGYKVCGTAKSVTDALDIVAEEQPEFVLIDIFLKGPQTGIDLATALRQRDIPFLFISANSDPATLEAAKKTSPYGFLVKPFRERDVLVMLEIAIYQHEHGLEAMMRKQPPAPKSAAMGNPAGSEAICGIVGKNPSLRQVLDHVRIVGPSVTSVLILGESGTGKERIARAVHEMSPRKDRPFVTVNCAALPATLIESILFGHEKGAFTGAASRMIGKFEQAEKGTLFMDEIGELPVSAQVKLLRALQEKEIERIGGKETLKLDVRFIAATNRDLEKEVGAGRFRLDLYYRLNVFPIYVPSLRERKDDILLLAKHFIDVFCAQEGRAPFALPPELGHMLETYQWPGNIRELENVIRRMVLIGPGETDPSLYFGGHAQPQKQVAAEQAPSAEDEEIKTWQAYEREYILRVLKKCNGKISGSNGAAQFLGLAPSTLESKIKRLGIKKHDYNGTV</sequence>
<dbReference type="Gene3D" id="1.10.8.60">
    <property type="match status" value="1"/>
</dbReference>
<dbReference type="PROSITE" id="PS00676">
    <property type="entry name" value="SIGMA54_INTERACT_2"/>
    <property type="match status" value="1"/>
</dbReference>
<keyword evidence="5" id="KW-0804">Transcription</keyword>
<dbReference type="PANTHER" id="PTHR32071">
    <property type="entry name" value="TRANSCRIPTIONAL REGULATORY PROTEIN"/>
    <property type="match status" value="1"/>
</dbReference>
<keyword evidence="10" id="KW-1185">Reference proteome</keyword>
<dbReference type="PROSITE" id="PS00675">
    <property type="entry name" value="SIGMA54_INTERACT_1"/>
    <property type="match status" value="1"/>
</dbReference>
<dbReference type="CDD" id="cd17534">
    <property type="entry name" value="REC_DC-like"/>
    <property type="match status" value="1"/>
</dbReference>
<dbReference type="RefSeq" id="WP_209146958.1">
    <property type="nucleotide sequence ID" value="NZ_JAGHKP010000003.1"/>
</dbReference>
<keyword evidence="2" id="KW-0067">ATP-binding</keyword>
<dbReference type="PROSITE" id="PS00688">
    <property type="entry name" value="SIGMA54_INTERACT_3"/>
    <property type="match status" value="1"/>
</dbReference>
<evidence type="ECO:0000256" key="3">
    <source>
        <dbReference type="ARBA" id="ARBA00023015"/>
    </source>
</evidence>
<organism evidence="9 10">
    <name type="scientific">Chitinophaga chungangae</name>
    <dbReference type="NCBI Taxonomy" id="2821488"/>
    <lineage>
        <taxon>Bacteria</taxon>
        <taxon>Pseudomonadati</taxon>
        <taxon>Bacteroidota</taxon>
        <taxon>Chitinophagia</taxon>
        <taxon>Chitinophagales</taxon>
        <taxon>Chitinophagaceae</taxon>
        <taxon>Chitinophaga</taxon>
    </lineage>
</organism>
<dbReference type="Gene3D" id="3.40.50.300">
    <property type="entry name" value="P-loop containing nucleotide triphosphate hydrolases"/>
    <property type="match status" value="1"/>
</dbReference>
<name>A0ABS3YHB6_9BACT</name>
<dbReference type="Proteomes" id="UP000679126">
    <property type="component" value="Unassembled WGS sequence"/>
</dbReference>
<evidence type="ECO:0000313" key="10">
    <source>
        <dbReference type="Proteomes" id="UP000679126"/>
    </source>
</evidence>
<evidence type="ECO:0000256" key="5">
    <source>
        <dbReference type="ARBA" id="ARBA00023163"/>
    </source>
</evidence>
<dbReference type="SUPFAM" id="SSF52172">
    <property type="entry name" value="CheY-like"/>
    <property type="match status" value="1"/>
</dbReference>
<dbReference type="InterPro" id="IPR011006">
    <property type="entry name" value="CheY-like_superfamily"/>
</dbReference>
<evidence type="ECO:0000256" key="6">
    <source>
        <dbReference type="PROSITE-ProRule" id="PRU00169"/>
    </source>
</evidence>
<evidence type="ECO:0000256" key="1">
    <source>
        <dbReference type="ARBA" id="ARBA00022741"/>
    </source>
</evidence>